<evidence type="ECO:0000313" key="2">
    <source>
        <dbReference type="EMBL" id="KGO90965.1"/>
    </source>
</evidence>
<dbReference type="Gene3D" id="3.40.50.720">
    <property type="entry name" value="NAD(P)-binding Rossmann-like Domain"/>
    <property type="match status" value="1"/>
</dbReference>
<dbReference type="InterPro" id="IPR016040">
    <property type="entry name" value="NAD(P)-bd_dom"/>
</dbReference>
<keyword evidence="3" id="KW-1185">Reference proteome</keyword>
<protein>
    <recommendedName>
        <fullName evidence="1">NAD(P)-binding domain-containing protein</fullName>
    </recommendedName>
</protein>
<dbReference type="PANTHER" id="PTHR15020:SF50">
    <property type="entry name" value="UPF0659 PROTEIN YMR090W"/>
    <property type="match status" value="1"/>
</dbReference>
<accession>A0A0A2MRT0</accession>
<reference evidence="2 3" key="1">
    <citation type="submission" date="2013-09" db="EMBL/GenBank/DDBJ databases">
        <authorList>
            <person name="Zeng Z."/>
            <person name="Chen C."/>
        </authorList>
    </citation>
    <scope>NUCLEOTIDE SEQUENCE [LARGE SCALE GENOMIC DNA]</scope>
    <source>
        <strain evidence="2 3">WB 4.1-42</strain>
    </source>
</reference>
<comment type="caution">
    <text evidence="2">The sequence shown here is derived from an EMBL/GenBank/DDBJ whole genome shotgun (WGS) entry which is preliminary data.</text>
</comment>
<dbReference type="SUPFAM" id="SSF51735">
    <property type="entry name" value="NAD(P)-binding Rossmann-fold domains"/>
    <property type="match status" value="1"/>
</dbReference>
<dbReference type="PANTHER" id="PTHR15020">
    <property type="entry name" value="FLAVIN REDUCTASE-RELATED"/>
    <property type="match status" value="1"/>
</dbReference>
<proteinExistence type="predicted"/>
<dbReference type="InterPro" id="IPR036291">
    <property type="entry name" value="NAD(P)-bd_dom_sf"/>
</dbReference>
<dbReference type="AlphaFoldDB" id="A0A0A2MRT0"/>
<sequence>MKVLILGAAGQIGKLVTNDLLEQTDYNLVLYGRNVTSRLTVTDSARVRLVNGDFKNREALTAAMQDVNAIYLNDMNDAEGVATIVAVMKEKKVKRIIVASILGIYNEVPGEFGKWNEKMVGAGHIKEAAEHVKLVEIPDFDYTILRLTWLYNKSANRKYELTQKGEPFKGAQVTREAVSQLIVDILEDASGKYVKKSLGVGEPNTNFDKPSFY</sequence>
<gene>
    <name evidence="2" type="ORF">Q766_20470</name>
</gene>
<dbReference type="Pfam" id="PF13460">
    <property type="entry name" value="NAD_binding_10"/>
    <property type="match status" value="1"/>
</dbReference>
<evidence type="ECO:0000313" key="3">
    <source>
        <dbReference type="Proteomes" id="UP000030111"/>
    </source>
</evidence>
<dbReference type="eggNOG" id="COG0702">
    <property type="taxonomic scope" value="Bacteria"/>
</dbReference>
<feature type="domain" description="NAD(P)-binding" evidence="1">
    <location>
        <begin position="7"/>
        <end position="188"/>
    </location>
</feature>
<dbReference type="EMBL" id="JRLY01000031">
    <property type="protein sequence ID" value="KGO90965.1"/>
    <property type="molecule type" value="Genomic_DNA"/>
</dbReference>
<dbReference type="OrthoDB" id="9803892at2"/>
<name>A0A0A2MRT0_9FLAO</name>
<dbReference type="Proteomes" id="UP000030111">
    <property type="component" value="Unassembled WGS sequence"/>
</dbReference>
<dbReference type="STRING" id="1121898.GCA_000422725_01380"/>
<evidence type="ECO:0000259" key="1">
    <source>
        <dbReference type="Pfam" id="PF13460"/>
    </source>
</evidence>
<organism evidence="2 3">
    <name type="scientific">Flavobacterium subsaxonicum WB 4.1-42 = DSM 21790</name>
    <dbReference type="NCBI Taxonomy" id="1121898"/>
    <lineage>
        <taxon>Bacteria</taxon>
        <taxon>Pseudomonadati</taxon>
        <taxon>Bacteroidota</taxon>
        <taxon>Flavobacteriia</taxon>
        <taxon>Flavobacteriales</taxon>
        <taxon>Flavobacteriaceae</taxon>
        <taxon>Flavobacterium</taxon>
    </lineage>
</organism>